<name>A0A9P4XF22_9HYPO</name>
<gene>
    <name evidence="1" type="ORF">CFAM422_007249</name>
</gene>
<protein>
    <submittedName>
        <fullName evidence="1">Uncharacterized protein</fullName>
    </submittedName>
</protein>
<dbReference type="Proteomes" id="UP000801864">
    <property type="component" value="Unassembled WGS sequence"/>
</dbReference>
<reference evidence="1 2" key="1">
    <citation type="submission" date="2018-06" db="EMBL/GenBank/DDBJ databases">
        <title>Genome analysis of cellulolytic fungus Trichoderma lentiforme CFAM-422.</title>
        <authorList>
            <person name="Steindorff A.S."/>
            <person name="Formighieri E.F."/>
            <person name="Midorikawa G.E.O."/>
            <person name="Tamietti M.S."/>
            <person name="Ramos E.Z."/>
            <person name="Silva A.S."/>
            <person name="Bon E.P.S."/>
            <person name="Mendes T.D."/>
            <person name="Damaso M.C.T."/>
            <person name="Favaro L.C.L."/>
        </authorList>
    </citation>
    <scope>NUCLEOTIDE SEQUENCE [LARGE SCALE GENOMIC DNA]</scope>
    <source>
        <strain evidence="1 2">CFAM-422</strain>
    </source>
</reference>
<accession>A0A9P4XF22</accession>
<evidence type="ECO:0000313" key="1">
    <source>
        <dbReference type="EMBL" id="KAF3069576.1"/>
    </source>
</evidence>
<keyword evidence="2" id="KW-1185">Reference proteome</keyword>
<dbReference type="AlphaFoldDB" id="A0A9P4XF22"/>
<dbReference type="EMBL" id="QLNT01000012">
    <property type="protein sequence ID" value="KAF3069576.1"/>
    <property type="molecule type" value="Genomic_DNA"/>
</dbReference>
<sequence>MAQRESLGRMVSSSLSLALSQHIRQTKQLSEEKGGNPKLGRGALNIELNEEWRWKVRAGMENGDAAGDGRREQRLQKREVKLSAEALDMPRLRLCWQVNQAATDCL</sequence>
<comment type="caution">
    <text evidence="1">The sequence shown here is derived from an EMBL/GenBank/DDBJ whole genome shotgun (WGS) entry which is preliminary data.</text>
</comment>
<organism evidence="1 2">
    <name type="scientific">Trichoderma lentiforme</name>
    <dbReference type="NCBI Taxonomy" id="1567552"/>
    <lineage>
        <taxon>Eukaryota</taxon>
        <taxon>Fungi</taxon>
        <taxon>Dikarya</taxon>
        <taxon>Ascomycota</taxon>
        <taxon>Pezizomycotina</taxon>
        <taxon>Sordariomycetes</taxon>
        <taxon>Hypocreomycetidae</taxon>
        <taxon>Hypocreales</taxon>
        <taxon>Hypocreaceae</taxon>
        <taxon>Trichoderma</taxon>
    </lineage>
</organism>
<evidence type="ECO:0000313" key="2">
    <source>
        <dbReference type="Proteomes" id="UP000801864"/>
    </source>
</evidence>
<proteinExistence type="predicted"/>